<accession>A0A4R3VML6</accession>
<sequence length="29" mass="3122">MLWYSDDVTETVTSRGKRYGALTASGEAG</sequence>
<reference evidence="1 2" key="1">
    <citation type="submission" date="2019-03" db="EMBL/GenBank/DDBJ databases">
        <title>Genomic Encyclopedia of Type Strains, Phase IV (KMG-IV): sequencing the most valuable type-strain genomes for metagenomic binning, comparative biology and taxonomic classification.</title>
        <authorList>
            <person name="Goeker M."/>
        </authorList>
    </citation>
    <scope>NUCLEOTIDE SEQUENCE [LARGE SCALE GENOMIC DNA]</scope>
    <source>
        <strain evidence="1 2">DSM 16730</strain>
    </source>
</reference>
<protein>
    <submittedName>
        <fullName evidence="1">Uncharacterized protein</fullName>
    </submittedName>
</protein>
<dbReference type="AlphaFoldDB" id="A0A4R3VML6"/>
<dbReference type="Proteomes" id="UP000295433">
    <property type="component" value="Unassembled WGS sequence"/>
</dbReference>
<keyword evidence="2" id="KW-1185">Reference proteome</keyword>
<evidence type="ECO:0000313" key="1">
    <source>
        <dbReference type="EMBL" id="TCV06137.1"/>
    </source>
</evidence>
<organism evidence="1 2">
    <name type="scientific">Samsonia erythrinae</name>
    <dbReference type="NCBI Taxonomy" id="160434"/>
    <lineage>
        <taxon>Bacteria</taxon>
        <taxon>Pseudomonadati</taxon>
        <taxon>Pseudomonadota</taxon>
        <taxon>Gammaproteobacteria</taxon>
        <taxon>Enterobacterales</taxon>
        <taxon>Pectobacteriaceae</taxon>
        <taxon>Samsonia</taxon>
    </lineage>
</organism>
<dbReference type="EMBL" id="SMBY01000004">
    <property type="protein sequence ID" value="TCV06137.1"/>
    <property type="molecule type" value="Genomic_DNA"/>
</dbReference>
<comment type="caution">
    <text evidence="1">The sequence shown here is derived from an EMBL/GenBank/DDBJ whole genome shotgun (WGS) entry which is preliminary data.</text>
</comment>
<proteinExistence type="predicted"/>
<gene>
    <name evidence="1" type="ORF">EDC54_10438</name>
</gene>
<evidence type="ECO:0000313" key="2">
    <source>
        <dbReference type="Proteomes" id="UP000295433"/>
    </source>
</evidence>
<name>A0A4R3VML6_9GAMM</name>